<dbReference type="RefSeq" id="WP_072908959.1">
    <property type="nucleotide sequence ID" value="NZ_FQZT01000008.1"/>
</dbReference>
<reference evidence="1 2" key="1">
    <citation type="submission" date="2016-11" db="EMBL/GenBank/DDBJ databases">
        <authorList>
            <person name="Jaros S."/>
            <person name="Januszkiewicz K."/>
            <person name="Wedrychowicz H."/>
        </authorList>
    </citation>
    <scope>NUCLEOTIDE SEQUENCE [LARGE SCALE GENOMIC DNA]</scope>
    <source>
        <strain evidence="1 2">DSM 5091</strain>
    </source>
</reference>
<name>A0A1M6JBM5_MALRU</name>
<dbReference type="AlphaFoldDB" id="A0A1M6JBM5"/>
<keyword evidence="2" id="KW-1185">Reference proteome</keyword>
<protein>
    <submittedName>
        <fullName evidence="1">Uncharacterized protein</fullName>
    </submittedName>
</protein>
<dbReference type="EMBL" id="FQZT01000008">
    <property type="protein sequence ID" value="SHJ44091.1"/>
    <property type="molecule type" value="Genomic_DNA"/>
</dbReference>
<dbReference type="STRING" id="1122189.SAMN02745165_02383"/>
<dbReference type="Proteomes" id="UP000184171">
    <property type="component" value="Unassembled WGS sequence"/>
</dbReference>
<proteinExistence type="predicted"/>
<accession>A0A1M6JBM5</accession>
<evidence type="ECO:0000313" key="2">
    <source>
        <dbReference type="Proteomes" id="UP000184171"/>
    </source>
</evidence>
<evidence type="ECO:0000313" key="1">
    <source>
        <dbReference type="EMBL" id="SHJ44091.1"/>
    </source>
</evidence>
<gene>
    <name evidence="1" type="ORF">SAMN02745165_02383</name>
</gene>
<organism evidence="1 2">
    <name type="scientific">Malonomonas rubra DSM 5091</name>
    <dbReference type="NCBI Taxonomy" id="1122189"/>
    <lineage>
        <taxon>Bacteria</taxon>
        <taxon>Pseudomonadati</taxon>
        <taxon>Thermodesulfobacteriota</taxon>
        <taxon>Desulfuromonadia</taxon>
        <taxon>Desulfuromonadales</taxon>
        <taxon>Geopsychrobacteraceae</taxon>
        <taxon>Malonomonas</taxon>
    </lineage>
</organism>
<sequence>MAEPISRKQFFRQAFVNSARFSAELLDAFQPARQARLAPTDYDFGADLPPELLAAEAERLGVDPEDKAAVMAAIAERMQPPQY</sequence>